<evidence type="ECO:0000256" key="11">
    <source>
        <dbReference type="ARBA" id="ARBA00022838"/>
    </source>
</evidence>
<evidence type="ECO:0000256" key="15">
    <source>
        <dbReference type="ARBA" id="ARBA00023306"/>
    </source>
</evidence>
<dbReference type="OrthoDB" id="3259012at2759"/>
<evidence type="ECO:0000256" key="17">
    <source>
        <dbReference type="ARBA" id="ARBA00044152"/>
    </source>
</evidence>
<feature type="region of interest" description="Disordered" evidence="19">
    <location>
        <begin position="1"/>
        <end position="79"/>
    </location>
</feature>
<evidence type="ECO:0000256" key="9">
    <source>
        <dbReference type="ARBA" id="ARBA00022776"/>
    </source>
</evidence>
<keyword evidence="13" id="KW-0206">Cytoskeleton</keyword>
<evidence type="ECO:0000256" key="6">
    <source>
        <dbReference type="ARBA" id="ARBA00022490"/>
    </source>
</evidence>
<evidence type="ECO:0000256" key="13">
    <source>
        <dbReference type="ARBA" id="ARBA00023212"/>
    </source>
</evidence>
<keyword evidence="5" id="KW-0158">Chromosome</keyword>
<evidence type="ECO:0000256" key="2">
    <source>
        <dbReference type="ARBA" id="ARBA00004186"/>
    </source>
</evidence>
<keyword evidence="14" id="KW-0539">Nucleus</keyword>
<evidence type="ECO:0000313" key="21">
    <source>
        <dbReference type="Proteomes" id="UP000054097"/>
    </source>
</evidence>
<dbReference type="Proteomes" id="UP000054097">
    <property type="component" value="Unassembled WGS sequence"/>
</dbReference>
<comment type="subcellular location">
    <subcellularLocation>
        <location evidence="3">Chromosome</location>
        <location evidence="3">Centromere</location>
        <location evidence="3">Kinetochore</location>
    </subcellularLocation>
    <subcellularLocation>
        <location evidence="2">Cytoplasm</location>
        <location evidence="2">Cytoskeleton</location>
        <location evidence="2">Spindle</location>
    </subcellularLocation>
    <subcellularLocation>
        <location evidence="1">Nucleus</location>
    </subcellularLocation>
</comment>
<feature type="compositionally biased region" description="Basic and acidic residues" evidence="19">
    <location>
        <begin position="199"/>
        <end position="235"/>
    </location>
</feature>
<dbReference type="PANTHER" id="PTHR28216">
    <property type="entry name" value="DASH COMPLEX SUBUNIT DUO1"/>
    <property type="match status" value="1"/>
</dbReference>
<keyword evidence="8" id="KW-0493">Microtubule</keyword>
<dbReference type="STRING" id="933852.A0A0C2XR80"/>
<dbReference type="EMBL" id="KN824282">
    <property type="protein sequence ID" value="KIM31452.1"/>
    <property type="molecule type" value="Genomic_DNA"/>
</dbReference>
<protein>
    <recommendedName>
        <fullName evidence="17">DASH complex subunit DUO1</fullName>
    </recommendedName>
    <alternativeName>
        <fullName evidence="18">Outer kinetochore protein DUO1</fullName>
    </alternativeName>
</protein>
<dbReference type="GO" id="GO:0072686">
    <property type="term" value="C:mitotic spindle"/>
    <property type="evidence" value="ECO:0007669"/>
    <property type="project" value="InterPro"/>
</dbReference>
<evidence type="ECO:0000256" key="1">
    <source>
        <dbReference type="ARBA" id="ARBA00004123"/>
    </source>
</evidence>
<dbReference type="GO" id="GO:0042729">
    <property type="term" value="C:DASH complex"/>
    <property type="evidence" value="ECO:0007669"/>
    <property type="project" value="InterPro"/>
</dbReference>
<feature type="compositionally biased region" description="Low complexity" evidence="19">
    <location>
        <begin position="251"/>
        <end position="286"/>
    </location>
</feature>
<dbReference type="InterPro" id="IPR013960">
    <property type="entry name" value="DASH_Duo1"/>
</dbReference>
<dbReference type="GO" id="GO:0000278">
    <property type="term" value="P:mitotic cell cycle"/>
    <property type="evidence" value="ECO:0007669"/>
    <property type="project" value="InterPro"/>
</dbReference>
<dbReference type="GO" id="GO:0051301">
    <property type="term" value="P:cell division"/>
    <property type="evidence" value="ECO:0007669"/>
    <property type="project" value="UniProtKB-KW"/>
</dbReference>
<evidence type="ECO:0000256" key="8">
    <source>
        <dbReference type="ARBA" id="ARBA00022701"/>
    </source>
</evidence>
<evidence type="ECO:0000256" key="12">
    <source>
        <dbReference type="ARBA" id="ARBA00023054"/>
    </source>
</evidence>
<name>A0A0C2XR80_SERVB</name>
<evidence type="ECO:0000313" key="20">
    <source>
        <dbReference type="EMBL" id="KIM31452.1"/>
    </source>
</evidence>
<dbReference type="HOGENOM" id="CLU_953497_0_0_1"/>
<evidence type="ECO:0000256" key="5">
    <source>
        <dbReference type="ARBA" id="ARBA00022454"/>
    </source>
</evidence>
<dbReference type="GO" id="GO:0005874">
    <property type="term" value="C:microtubule"/>
    <property type="evidence" value="ECO:0007669"/>
    <property type="project" value="UniProtKB-KW"/>
</dbReference>
<dbReference type="AlphaFoldDB" id="A0A0C2XR80"/>
<evidence type="ECO:0000256" key="18">
    <source>
        <dbReference type="ARBA" id="ARBA00044358"/>
    </source>
</evidence>
<dbReference type="GO" id="GO:0007059">
    <property type="term" value="P:chromosome segregation"/>
    <property type="evidence" value="ECO:0007669"/>
    <property type="project" value="UniProtKB-KW"/>
</dbReference>
<comment type="similarity">
    <text evidence="4">Belongs to the DASH complex DUO1 family.</text>
</comment>
<keyword evidence="9" id="KW-0498">Mitosis</keyword>
<keyword evidence="15" id="KW-0131">Cell cycle</keyword>
<dbReference type="Pfam" id="PF08651">
    <property type="entry name" value="DASH_Duo1"/>
    <property type="match status" value="1"/>
</dbReference>
<organism evidence="20 21">
    <name type="scientific">Serendipita vermifera MAFF 305830</name>
    <dbReference type="NCBI Taxonomy" id="933852"/>
    <lineage>
        <taxon>Eukaryota</taxon>
        <taxon>Fungi</taxon>
        <taxon>Dikarya</taxon>
        <taxon>Basidiomycota</taxon>
        <taxon>Agaricomycotina</taxon>
        <taxon>Agaricomycetes</taxon>
        <taxon>Sebacinales</taxon>
        <taxon>Serendipitaceae</taxon>
        <taxon>Serendipita</taxon>
    </lineage>
</organism>
<evidence type="ECO:0000256" key="10">
    <source>
        <dbReference type="ARBA" id="ARBA00022829"/>
    </source>
</evidence>
<reference evidence="21" key="2">
    <citation type="submission" date="2015-01" db="EMBL/GenBank/DDBJ databases">
        <title>Evolutionary Origins and Diversification of the Mycorrhizal Mutualists.</title>
        <authorList>
            <consortium name="DOE Joint Genome Institute"/>
            <consortium name="Mycorrhizal Genomics Consortium"/>
            <person name="Kohler A."/>
            <person name="Kuo A."/>
            <person name="Nagy L.G."/>
            <person name="Floudas D."/>
            <person name="Copeland A."/>
            <person name="Barry K.W."/>
            <person name="Cichocki N."/>
            <person name="Veneault-Fourrey C."/>
            <person name="LaButti K."/>
            <person name="Lindquist E.A."/>
            <person name="Lipzen A."/>
            <person name="Lundell T."/>
            <person name="Morin E."/>
            <person name="Murat C."/>
            <person name="Riley R."/>
            <person name="Ohm R."/>
            <person name="Sun H."/>
            <person name="Tunlid A."/>
            <person name="Henrissat B."/>
            <person name="Grigoriev I.V."/>
            <person name="Hibbett D.S."/>
            <person name="Martin F."/>
        </authorList>
    </citation>
    <scope>NUCLEOTIDE SEQUENCE [LARGE SCALE GENOMIC DNA]</scope>
    <source>
        <strain evidence="21">MAFF 305830</strain>
    </source>
</reference>
<accession>A0A0C2XR80</accession>
<gene>
    <name evidence="20" type="ORF">M408DRAFT_21487</name>
</gene>
<keyword evidence="16" id="KW-0137">Centromere</keyword>
<keyword evidence="11" id="KW-0995">Kinetochore</keyword>
<keyword evidence="21" id="KW-1185">Reference proteome</keyword>
<keyword evidence="7" id="KW-0132">Cell division</keyword>
<evidence type="ECO:0000256" key="7">
    <source>
        <dbReference type="ARBA" id="ARBA00022618"/>
    </source>
</evidence>
<proteinExistence type="inferred from homology"/>
<evidence type="ECO:0000256" key="19">
    <source>
        <dbReference type="SAM" id="MobiDB-lite"/>
    </source>
</evidence>
<dbReference type="PANTHER" id="PTHR28216:SF1">
    <property type="entry name" value="DASH COMPLEX SUBUNIT DUO1"/>
    <property type="match status" value="1"/>
</dbReference>
<evidence type="ECO:0000256" key="16">
    <source>
        <dbReference type="ARBA" id="ARBA00023328"/>
    </source>
</evidence>
<sequence length="294" mass="33152">MAHFTGFRGNLVDTTPNTAPGGDDLSLSELDGTPKFRWMGEAAPATPGSEREEEELAQESSMSLQEDEEQQELSQTRELDVSFDQTLRFEQSALDDGDAGEGDRIEHTNNRNEAQELDSLKYTLKTMNKSVLQLNGFLKACIPKFERMQNAIETWDGLSKQYNQIMIETERTAQVLEDASWPGREKEEARYRQTLIEEEQRQREEETQRELELHRAEEKRLEKERLERERQEKQPPARARGRGRGTGIPGRGMAASDSSGIRPPGRGSGIARGVSASLSSRPSRGSIPVRGRFS</sequence>
<keyword evidence="10" id="KW-0159">Chromosome partition</keyword>
<evidence type="ECO:0000256" key="4">
    <source>
        <dbReference type="ARBA" id="ARBA00005366"/>
    </source>
</evidence>
<keyword evidence="6" id="KW-0963">Cytoplasm</keyword>
<reference evidence="20 21" key="1">
    <citation type="submission" date="2014-04" db="EMBL/GenBank/DDBJ databases">
        <authorList>
            <consortium name="DOE Joint Genome Institute"/>
            <person name="Kuo A."/>
            <person name="Zuccaro A."/>
            <person name="Kohler A."/>
            <person name="Nagy L.G."/>
            <person name="Floudas D."/>
            <person name="Copeland A."/>
            <person name="Barry K.W."/>
            <person name="Cichocki N."/>
            <person name="Veneault-Fourrey C."/>
            <person name="LaButti K."/>
            <person name="Lindquist E.A."/>
            <person name="Lipzen A."/>
            <person name="Lundell T."/>
            <person name="Morin E."/>
            <person name="Murat C."/>
            <person name="Sun H."/>
            <person name="Tunlid A."/>
            <person name="Henrissat B."/>
            <person name="Grigoriev I.V."/>
            <person name="Hibbett D.S."/>
            <person name="Martin F."/>
            <person name="Nordberg H.P."/>
            <person name="Cantor M.N."/>
            <person name="Hua S.X."/>
        </authorList>
    </citation>
    <scope>NUCLEOTIDE SEQUENCE [LARGE SCALE GENOMIC DNA]</scope>
    <source>
        <strain evidence="20 21">MAFF 305830</strain>
    </source>
</reference>
<feature type="region of interest" description="Disordered" evidence="19">
    <location>
        <begin position="199"/>
        <end position="294"/>
    </location>
</feature>
<keyword evidence="12" id="KW-0175">Coiled coil</keyword>
<evidence type="ECO:0000256" key="14">
    <source>
        <dbReference type="ARBA" id="ARBA00023242"/>
    </source>
</evidence>
<evidence type="ECO:0000256" key="3">
    <source>
        <dbReference type="ARBA" id="ARBA00004629"/>
    </source>
</evidence>